<evidence type="ECO:0000259" key="4">
    <source>
        <dbReference type="PROSITE" id="PS50949"/>
    </source>
</evidence>
<dbReference type="GO" id="GO:0003677">
    <property type="term" value="F:DNA binding"/>
    <property type="evidence" value="ECO:0007669"/>
    <property type="project" value="UniProtKB-KW"/>
</dbReference>
<dbReference type="Pfam" id="PF07729">
    <property type="entry name" value="FCD"/>
    <property type="match status" value="1"/>
</dbReference>
<dbReference type="SMART" id="SM00345">
    <property type="entry name" value="HTH_GNTR"/>
    <property type="match status" value="1"/>
</dbReference>
<keyword evidence="1" id="KW-0805">Transcription regulation</keyword>
<dbReference type="InterPro" id="IPR036390">
    <property type="entry name" value="WH_DNA-bd_sf"/>
</dbReference>
<dbReference type="RefSeq" id="WP_149484852.1">
    <property type="nucleotide sequence ID" value="NZ_CP036150.1"/>
</dbReference>
<dbReference type="SUPFAM" id="SSF48008">
    <property type="entry name" value="GntR ligand-binding domain-like"/>
    <property type="match status" value="1"/>
</dbReference>
<evidence type="ECO:0000313" key="5">
    <source>
        <dbReference type="EMBL" id="QEN06769.1"/>
    </source>
</evidence>
<protein>
    <submittedName>
        <fullName evidence="5">GntR family transcriptional regulator</fullName>
    </submittedName>
</protein>
<evidence type="ECO:0000313" key="6">
    <source>
        <dbReference type="Proteomes" id="UP000324209"/>
    </source>
</evidence>
<dbReference type="Proteomes" id="UP000324209">
    <property type="component" value="Chromosome"/>
</dbReference>
<dbReference type="PROSITE" id="PS50949">
    <property type="entry name" value="HTH_GNTR"/>
    <property type="match status" value="1"/>
</dbReference>
<dbReference type="AlphaFoldDB" id="A0A5C1QI23"/>
<evidence type="ECO:0000256" key="2">
    <source>
        <dbReference type="ARBA" id="ARBA00023125"/>
    </source>
</evidence>
<reference evidence="5 6" key="1">
    <citation type="submission" date="2019-02" db="EMBL/GenBank/DDBJ databases">
        <title>Complete Genome Sequence and Methylome Analysis of free living Spirochaetas.</title>
        <authorList>
            <person name="Fomenkov A."/>
            <person name="Dubinina G."/>
            <person name="Leshcheva N."/>
            <person name="Mikheeva N."/>
            <person name="Grabovich M."/>
            <person name="Vincze T."/>
            <person name="Roberts R.J."/>
        </authorList>
    </citation>
    <scope>NUCLEOTIDE SEQUENCE [LARGE SCALE GENOMIC DNA]</scope>
    <source>
        <strain evidence="5 6">K2</strain>
    </source>
</reference>
<keyword evidence="6" id="KW-1185">Reference proteome</keyword>
<dbReference type="InterPro" id="IPR011711">
    <property type="entry name" value="GntR_C"/>
</dbReference>
<dbReference type="PANTHER" id="PTHR43537:SF24">
    <property type="entry name" value="GLUCONATE OPERON TRANSCRIPTIONAL REPRESSOR"/>
    <property type="match status" value="1"/>
</dbReference>
<dbReference type="InterPro" id="IPR008920">
    <property type="entry name" value="TF_FadR/GntR_C"/>
</dbReference>
<dbReference type="Pfam" id="PF00392">
    <property type="entry name" value="GntR"/>
    <property type="match status" value="1"/>
</dbReference>
<keyword evidence="3" id="KW-0804">Transcription</keyword>
<organism evidence="5 6">
    <name type="scientific">Oceanispirochaeta crateris</name>
    <dbReference type="NCBI Taxonomy" id="2518645"/>
    <lineage>
        <taxon>Bacteria</taxon>
        <taxon>Pseudomonadati</taxon>
        <taxon>Spirochaetota</taxon>
        <taxon>Spirochaetia</taxon>
        <taxon>Spirochaetales</taxon>
        <taxon>Spirochaetaceae</taxon>
        <taxon>Oceanispirochaeta</taxon>
    </lineage>
</organism>
<sequence length="209" mass="23736">MLLSRDVYNKILEQLLAGELYPGQIINRRQIANDFGVSVAPVLEAMLLLEHEGLLETIPRKGTQVRLIRQEDVLGQFMVRDAIESKAARLYWNTKLPDACEDMIDFARQVDTATEDLLEDWRLEILFHKELVSLAGIPALTAAFDKTMKLSLFFTMARTVSPENKSSRDNHEVLIENLNNAASADEAEDIIRTHVWYAKEHLIEGCGQI</sequence>
<evidence type="ECO:0000256" key="1">
    <source>
        <dbReference type="ARBA" id="ARBA00023015"/>
    </source>
</evidence>
<gene>
    <name evidence="5" type="ORF">EXM22_01710</name>
</gene>
<keyword evidence="2" id="KW-0238">DNA-binding</keyword>
<feature type="domain" description="HTH gntR-type" evidence="4">
    <location>
        <begin position="1"/>
        <end position="68"/>
    </location>
</feature>
<evidence type="ECO:0000256" key="3">
    <source>
        <dbReference type="ARBA" id="ARBA00023163"/>
    </source>
</evidence>
<accession>A0A5C1QI23</accession>
<dbReference type="KEGG" id="ock:EXM22_01710"/>
<dbReference type="SUPFAM" id="SSF46785">
    <property type="entry name" value="Winged helix' DNA-binding domain"/>
    <property type="match status" value="1"/>
</dbReference>
<proteinExistence type="predicted"/>
<dbReference type="InterPro" id="IPR000524">
    <property type="entry name" value="Tscrpt_reg_HTH_GntR"/>
</dbReference>
<dbReference type="InterPro" id="IPR036388">
    <property type="entry name" value="WH-like_DNA-bd_sf"/>
</dbReference>
<dbReference type="GO" id="GO:0003700">
    <property type="term" value="F:DNA-binding transcription factor activity"/>
    <property type="evidence" value="ECO:0007669"/>
    <property type="project" value="InterPro"/>
</dbReference>
<name>A0A5C1QI23_9SPIO</name>
<dbReference type="Gene3D" id="1.20.120.530">
    <property type="entry name" value="GntR ligand-binding domain-like"/>
    <property type="match status" value="1"/>
</dbReference>
<dbReference type="Gene3D" id="1.10.10.10">
    <property type="entry name" value="Winged helix-like DNA-binding domain superfamily/Winged helix DNA-binding domain"/>
    <property type="match status" value="1"/>
</dbReference>
<dbReference type="OrthoDB" id="371229at2"/>
<dbReference type="PANTHER" id="PTHR43537">
    <property type="entry name" value="TRANSCRIPTIONAL REGULATOR, GNTR FAMILY"/>
    <property type="match status" value="1"/>
</dbReference>
<dbReference type="EMBL" id="CP036150">
    <property type="protein sequence ID" value="QEN06769.1"/>
    <property type="molecule type" value="Genomic_DNA"/>
</dbReference>